<keyword evidence="3" id="KW-0805">Transcription regulation</keyword>
<dbReference type="InterPro" id="IPR036390">
    <property type="entry name" value="WH_DNA-bd_sf"/>
</dbReference>
<dbReference type="InterPro" id="IPR015421">
    <property type="entry name" value="PyrdxlP-dep_Trfase_major"/>
</dbReference>
<dbReference type="PANTHER" id="PTHR46577">
    <property type="entry name" value="HTH-TYPE TRANSCRIPTIONAL REGULATORY PROTEIN GABR"/>
    <property type="match status" value="1"/>
</dbReference>
<dbReference type="PROSITE" id="PS50949">
    <property type="entry name" value="HTH_GNTR"/>
    <property type="match status" value="1"/>
</dbReference>
<dbReference type="InterPro" id="IPR051446">
    <property type="entry name" value="HTH_trans_reg/aminotransferase"/>
</dbReference>
<name>A0ABY4BVW2_9MICO</name>
<keyword evidence="2" id="KW-0663">Pyridoxal phosphate</keyword>
<feature type="region of interest" description="Disordered" evidence="6">
    <location>
        <begin position="80"/>
        <end position="107"/>
    </location>
</feature>
<dbReference type="Gene3D" id="1.10.10.10">
    <property type="entry name" value="Winged helix-like DNA-binding domain superfamily/Winged helix DNA-binding domain"/>
    <property type="match status" value="1"/>
</dbReference>
<organism evidence="8 9">
    <name type="scientific">Agromyces larvae</name>
    <dbReference type="NCBI Taxonomy" id="2929802"/>
    <lineage>
        <taxon>Bacteria</taxon>
        <taxon>Bacillati</taxon>
        <taxon>Actinomycetota</taxon>
        <taxon>Actinomycetes</taxon>
        <taxon>Micrococcales</taxon>
        <taxon>Microbacteriaceae</taxon>
        <taxon>Agromyces</taxon>
    </lineage>
</organism>
<dbReference type="CDD" id="cd00609">
    <property type="entry name" value="AAT_like"/>
    <property type="match status" value="1"/>
</dbReference>
<dbReference type="RefSeq" id="WP_243554314.1">
    <property type="nucleotide sequence ID" value="NZ_CP094528.1"/>
</dbReference>
<accession>A0ABY4BVW2</accession>
<dbReference type="EMBL" id="CP094528">
    <property type="protein sequence ID" value="UOE43356.1"/>
    <property type="molecule type" value="Genomic_DNA"/>
</dbReference>
<evidence type="ECO:0000256" key="6">
    <source>
        <dbReference type="SAM" id="MobiDB-lite"/>
    </source>
</evidence>
<reference evidence="8 9" key="1">
    <citation type="submission" date="2022-03" db="EMBL/GenBank/DDBJ databases">
        <title>Mucilaginibacter sp. isolated from the gut of Protaetia brevitarsis seulensis larvae.</title>
        <authorList>
            <person name="Won M."/>
            <person name="Kim S.-J."/>
            <person name="Kwon S.-W."/>
        </authorList>
    </citation>
    <scope>NUCLEOTIDE SEQUENCE [LARGE SCALE GENOMIC DNA]</scope>
    <source>
        <strain evidence="8 9">CFWR-12</strain>
    </source>
</reference>
<dbReference type="Pfam" id="PF00392">
    <property type="entry name" value="GntR"/>
    <property type="match status" value="1"/>
</dbReference>
<evidence type="ECO:0000313" key="8">
    <source>
        <dbReference type="EMBL" id="UOE43356.1"/>
    </source>
</evidence>
<keyword evidence="8" id="KW-0808">Transferase</keyword>
<dbReference type="PANTHER" id="PTHR46577:SF2">
    <property type="entry name" value="TRANSCRIPTIONAL REGULATORY PROTEIN"/>
    <property type="match status" value="1"/>
</dbReference>
<dbReference type="Gene3D" id="3.40.640.10">
    <property type="entry name" value="Type I PLP-dependent aspartate aminotransferase-like (Major domain)"/>
    <property type="match status" value="1"/>
</dbReference>
<dbReference type="InterPro" id="IPR015424">
    <property type="entry name" value="PyrdxlP-dep_Trfase"/>
</dbReference>
<protein>
    <submittedName>
        <fullName evidence="8">PLP-dependent aminotransferase family protein</fullName>
    </submittedName>
</protein>
<keyword evidence="4" id="KW-0238">DNA-binding</keyword>
<dbReference type="InterPro" id="IPR000524">
    <property type="entry name" value="Tscrpt_reg_HTH_GntR"/>
</dbReference>
<dbReference type="SMART" id="SM00345">
    <property type="entry name" value="HTH_GNTR"/>
    <property type="match status" value="1"/>
</dbReference>
<evidence type="ECO:0000313" key="9">
    <source>
        <dbReference type="Proteomes" id="UP000832097"/>
    </source>
</evidence>
<comment type="similarity">
    <text evidence="1">In the C-terminal section; belongs to the class-I pyridoxal-phosphate-dependent aminotransferase family.</text>
</comment>
<evidence type="ECO:0000256" key="1">
    <source>
        <dbReference type="ARBA" id="ARBA00005384"/>
    </source>
</evidence>
<evidence type="ECO:0000259" key="7">
    <source>
        <dbReference type="PROSITE" id="PS50949"/>
    </source>
</evidence>
<feature type="domain" description="HTH gntR-type" evidence="7">
    <location>
        <begin position="20"/>
        <end position="88"/>
    </location>
</feature>
<dbReference type="SUPFAM" id="SSF53383">
    <property type="entry name" value="PLP-dependent transferases"/>
    <property type="match status" value="1"/>
</dbReference>
<evidence type="ECO:0000256" key="3">
    <source>
        <dbReference type="ARBA" id="ARBA00023015"/>
    </source>
</evidence>
<proteinExistence type="inferred from homology"/>
<evidence type="ECO:0000256" key="5">
    <source>
        <dbReference type="ARBA" id="ARBA00023163"/>
    </source>
</evidence>
<gene>
    <name evidence="8" type="ORF">MTO99_14350</name>
</gene>
<evidence type="ECO:0000256" key="4">
    <source>
        <dbReference type="ARBA" id="ARBA00023125"/>
    </source>
</evidence>
<dbReference type="CDD" id="cd07377">
    <property type="entry name" value="WHTH_GntR"/>
    <property type="match status" value="1"/>
</dbReference>
<keyword evidence="8" id="KW-0032">Aminotransferase</keyword>
<evidence type="ECO:0000256" key="2">
    <source>
        <dbReference type="ARBA" id="ARBA00022898"/>
    </source>
</evidence>
<dbReference type="GO" id="GO:0008483">
    <property type="term" value="F:transaminase activity"/>
    <property type="evidence" value="ECO:0007669"/>
    <property type="project" value="UniProtKB-KW"/>
</dbReference>
<sequence length="478" mass="49175">MEIATEGTLTALDLAERIGGTRSEDIRRTIADLITSGALPPGTRLPTIRDVAAALDTSVGSVADAWTELRRLGLLDTRRRGGTTVSSRSAETPDTAGLALGDTGVGRSSDPDVAGAFLRRDRIDLGRASADPAFLPDPTAFLVAAIDTTDDSGSDLITPALRAAVVPGLSFTPQAVAAAPGMHAAMHLAYTALLRPGDVVAVEDPTCVRNLALLRAAGARVVPIASDADGPLPESVAAALEQGLTMLAFQPVAAVPLGASLTRRRRDELAELIANAPAPPWILEEDPAGPLGGRHPGGGTTRGESLGAVLPDRVLRVVHLARAFGPLLQTAVLAGGSTAVHAVAEVQRLEGARPNPLLQDALAALMRDASADALIIAAAETYARRNRALLDALAARGISAQGAGGFFAWVPVADERDALLRLAEHGVSASPGSRSTFGDLAPHIRVATTRLPDDPQRIAELADAVAAAAAHTLATEDE</sequence>
<dbReference type="InterPro" id="IPR036388">
    <property type="entry name" value="WH-like_DNA-bd_sf"/>
</dbReference>
<dbReference type="SUPFAM" id="SSF46785">
    <property type="entry name" value="Winged helix' DNA-binding domain"/>
    <property type="match status" value="1"/>
</dbReference>
<dbReference type="Proteomes" id="UP000832097">
    <property type="component" value="Chromosome"/>
</dbReference>
<keyword evidence="9" id="KW-1185">Reference proteome</keyword>
<keyword evidence="5" id="KW-0804">Transcription</keyword>